<organism evidence="2">
    <name type="scientific">Siphoviridae sp. ctLqe90</name>
    <dbReference type="NCBI Taxonomy" id="2825456"/>
    <lineage>
        <taxon>Viruses</taxon>
        <taxon>Duplodnaviria</taxon>
        <taxon>Heunggongvirae</taxon>
        <taxon>Uroviricota</taxon>
        <taxon>Caudoviricetes</taxon>
    </lineage>
</organism>
<keyword evidence="1" id="KW-0812">Transmembrane</keyword>
<accession>A0A8S5Q2E9</accession>
<keyword evidence="1" id="KW-1133">Transmembrane helix</keyword>
<evidence type="ECO:0000256" key="1">
    <source>
        <dbReference type="SAM" id="Phobius"/>
    </source>
</evidence>
<reference evidence="2" key="1">
    <citation type="journal article" date="2021" name="Proc. Natl. Acad. Sci. U.S.A.">
        <title>A Catalog of Tens of Thousands of Viruses from Human Metagenomes Reveals Hidden Associations with Chronic Diseases.</title>
        <authorList>
            <person name="Tisza M.J."/>
            <person name="Buck C.B."/>
        </authorList>
    </citation>
    <scope>NUCLEOTIDE SEQUENCE</scope>
    <source>
        <strain evidence="2">CtLqe90</strain>
    </source>
</reference>
<dbReference type="EMBL" id="BK015564">
    <property type="protein sequence ID" value="DAE13168.1"/>
    <property type="molecule type" value="Genomic_DNA"/>
</dbReference>
<protein>
    <submittedName>
        <fullName evidence="2">Uncharacterized protein</fullName>
    </submittedName>
</protein>
<name>A0A8S5Q2E9_9CAUD</name>
<feature type="transmembrane region" description="Helical" evidence="1">
    <location>
        <begin position="7"/>
        <end position="27"/>
    </location>
</feature>
<sequence>MFQLICYSFSTLFFLILLETLLLWTPALNHLATYFN</sequence>
<keyword evidence="1" id="KW-0472">Membrane</keyword>
<proteinExistence type="predicted"/>
<evidence type="ECO:0000313" key="2">
    <source>
        <dbReference type="EMBL" id="DAE13168.1"/>
    </source>
</evidence>